<evidence type="ECO:0000313" key="3">
    <source>
        <dbReference type="Proteomes" id="UP000650485"/>
    </source>
</evidence>
<keyword evidence="1" id="KW-0472">Membrane</keyword>
<organism evidence="2 3">
    <name type="scientific">Weissella confusa</name>
    <name type="common">Lactobacillus confusus</name>
    <dbReference type="NCBI Taxonomy" id="1583"/>
    <lineage>
        <taxon>Bacteria</taxon>
        <taxon>Bacillati</taxon>
        <taxon>Bacillota</taxon>
        <taxon>Bacilli</taxon>
        <taxon>Lactobacillales</taxon>
        <taxon>Lactobacillaceae</taxon>
        <taxon>Weissella</taxon>
    </lineage>
</organism>
<reference evidence="2" key="1">
    <citation type="submission" date="2020-08" db="EMBL/GenBank/DDBJ databases">
        <title>Complete genome sequence of Weissella confusa strain FS54 provides insights into metabolic potential.</title>
        <authorList>
            <person name="Fhoula I."/>
            <person name="Najjari A."/>
            <person name="Lekired A."/>
            <person name="Bessrour-Aouam N."/>
            <person name="Jaballah S."/>
            <person name="Klibi N."/>
            <person name="Ouzari H.-I."/>
        </authorList>
    </citation>
    <scope>NUCLEOTIDE SEQUENCE</scope>
    <source>
        <strain evidence="2">FS54</strain>
    </source>
</reference>
<protein>
    <submittedName>
        <fullName evidence="2">Uncharacterized protein</fullName>
    </submittedName>
</protein>
<keyword evidence="1" id="KW-0812">Transmembrane</keyword>
<gene>
    <name evidence="2" type="ORF">H7R52_11650</name>
</gene>
<accession>A0A923NHZ0</accession>
<keyword evidence="1" id="KW-1133">Transmembrane helix</keyword>
<dbReference type="Proteomes" id="UP000650485">
    <property type="component" value="Unassembled WGS sequence"/>
</dbReference>
<feature type="transmembrane region" description="Helical" evidence="1">
    <location>
        <begin position="47"/>
        <end position="64"/>
    </location>
</feature>
<sequence>MRKFLNWLFNPRNAGISSALIVGFVAGMGVMSFYIGTMIDTGSLADWFSALGTIGAVAVSLYLASAKEEKYVDLHISSASLVYIVGESSKVGLEFTIYNAGNKPFAWEKTIVHNYSGIGLAFSNTDKNNLRLIAPNEIVKFREIGHTNFDSIWSHDVIYEAYEKNVFSTITVAGPEHDGITVEILGLIQRQKW</sequence>
<proteinExistence type="predicted"/>
<feature type="transmembrane region" description="Helical" evidence="1">
    <location>
        <begin position="12"/>
        <end position="35"/>
    </location>
</feature>
<comment type="caution">
    <text evidence="2">The sequence shown here is derived from an EMBL/GenBank/DDBJ whole genome shotgun (WGS) entry which is preliminary data.</text>
</comment>
<dbReference type="AlphaFoldDB" id="A0A923NHZ0"/>
<dbReference type="RefSeq" id="WP_135474416.1">
    <property type="nucleotide sequence ID" value="NZ_CP110106.1"/>
</dbReference>
<evidence type="ECO:0000313" key="2">
    <source>
        <dbReference type="EMBL" id="MBC6499316.1"/>
    </source>
</evidence>
<dbReference type="EMBL" id="JACSZT010000008">
    <property type="protein sequence ID" value="MBC6499316.1"/>
    <property type="molecule type" value="Genomic_DNA"/>
</dbReference>
<name>A0A923NHZ0_WEICO</name>
<evidence type="ECO:0000256" key="1">
    <source>
        <dbReference type="SAM" id="Phobius"/>
    </source>
</evidence>